<gene>
    <name evidence="1" type="ORF">LTR97_009021</name>
</gene>
<proteinExistence type="predicted"/>
<evidence type="ECO:0000313" key="1">
    <source>
        <dbReference type="EMBL" id="KAK5695512.1"/>
    </source>
</evidence>
<sequence>MTPPPLAAFTAAILKALTYIPGQLTAYAKSHWQAYTSASLDELVNQRIEQFRKAEEVTKLDELRQRRKQDYHELALALLEVRWCIPRTGRELDRLPHTFTICRTIGAAAAALAVFKYRCNEYRKLTTALTILAEDRCLPTFDAKEQLCRVRRSACEILESEDRMKDDVLGECICLRDLVRRRDGTDRWALEDNEDNTEHENEIGA</sequence>
<dbReference type="AlphaFoldDB" id="A0AAN7W168"/>
<comment type="caution">
    <text evidence="1">The sequence shown here is derived from an EMBL/GenBank/DDBJ whole genome shotgun (WGS) entry which is preliminary data.</text>
</comment>
<protein>
    <submittedName>
        <fullName evidence="1">Uncharacterized protein</fullName>
    </submittedName>
</protein>
<dbReference type="EMBL" id="JAVRQU010000014">
    <property type="protein sequence ID" value="KAK5695512.1"/>
    <property type="molecule type" value="Genomic_DNA"/>
</dbReference>
<evidence type="ECO:0000313" key="2">
    <source>
        <dbReference type="Proteomes" id="UP001310594"/>
    </source>
</evidence>
<accession>A0AAN7W168</accession>
<dbReference type="Proteomes" id="UP001310594">
    <property type="component" value="Unassembled WGS sequence"/>
</dbReference>
<organism evidence="1 2">
    <name type="scientific">Elasticomyces elasticus</name>
    <dbReference type="NCBI Taxonomy" id="574655"/>
    <lineage>
        <taxon>Eukaryota</taxon>
        <taxon>Fungi</taxon>
        <taxon>Dikarya</taxon>
        <taxon>Ascomycota</taxon>
        <taxon>Pezizomycotina</taxon>
        <taxon>Dothideomycetes</taxon>
        <taxon>Dothideomycetidae</taxon>
        <taxon>Mycosphaerellales</taxon>
        <taxon>Teratosphaeriaceae</taxon>
        <taxon>Elasticomyces</taxon>
    </lineage>
</organism>
<name>A0AAN7W168_9PEZI</name>
<reference evidence="1" key="1">
    <citation type="submission" date="2023-08" db="EMBL/GenBank/DDBJ databases">
        <title>Black Yeasts Isolated from many extreme environments.</title>
        <authorList>
            <person name="Coleine C."/>
            <person name="Stajich J.E."/>
            <person name="Selbmann L."/>
        </authorList>
    </citation>
    <scope>NUCLEOTIDE SEQUENCE</scope>
    <source>
        <strain evidence="1">CCFEE 5810</strain>
    </source>
</reference>